<dbReference type="AlphaFoldDB" id="A0A1I4P2P4"/>
<organism evidence="3 4">
    <name type="scientific">Methylobacterium pseudosasicola</name>
    <dbReference type="NCBI Taxonomy" id="582667"/>
    <lineage>
        <taxon>Bacteria</taxon>
        <taxon>Pseudomonadati</taxon>
        <taxon>Pseudomonadota</taxon>
        <taxon>Alphaproteobacteria</taxon>
        <taxon>Hyphomicrobiales</taxon>
        <taxon>Methylobacteriaceae</taxon>
        <taxon>Methylobacterium</taxon>
    </lineage>
</organism>
<evidence type="ECO:0000313" key="3">
    <source>
        <dbReference type="EMBL" id="SFM22028.1"/>
    </source>
</evidence>
<accession>A0A1I4P2P4</accession>
<evidence type="ECO:0000313" key="4">
    <source>
        <dbReference type="Proteomes" id="UP000199048"/>
    </source>
</evidence>
<keyword evidence="4" id="KW-1185">Reference proteome</keyword>
<proteinExistence type="predicted"/>
<protein>
    <submittedName>
        <fullName evidence="3">YtkA-like</fullName>
    </submittedName>
</protein>
<sequence length="146" mass="15783">MRPAIVFRRLFVTFHSVAQSWARACAAALVGVALTVPARAAPADYRFELVTQEAKVGDAVLTVRLVDTRSGQPVTDAVIFAKRIDMAPDSMDEMTSTLAQLPSTEPGLYRFKTKLTMAGGWRLSLGAKVQGETGTVSDKLVFRAVP</sequence>
<reference evidence="4" key="1">
    <citation type="submission" date="2016-10" db="EMBL/GenBank/DDBJ databases">
        <authorList>
            <person name="Varghese N."/>
            <person name="Submissions S."/>
        </authorList>
    </citation>
    <scope>NUCLEOTIDE SEQUENCE [LARGE SCALE GENOMIC DNA]</scope>
    <source>
        <strain evidence="4">BL36</strain>
    </source>
</reference>
<name>A0A1I4P2P4_9HYPH</name>
<dbReference type="EMBL" id="FOTK01000023">
    <property type="protein sequence ID" value="SFM22028.1"/>
    <property type="molecule type" value="Genomic_DNA"/>
</dbReference>
<feature type="signal peptide" evidence="1">
    <location>
        <begin position="1"/>
        <end position="40"/>
    </location>
</feature>
<dbReference type="STRING" id="582667.SAMN05192568_102314"/>
<evidence type="ECO:0000256" key="1">
    <source>
        <dbReference type="SAM" id="SignalP"/>
    </source>
</evidence>
<dbReference type="Pfam" id="PF13115">
    <property type="entry name" value="YtkA"/>
    <property type="match status" value="1"/>
</dbReference>
<evidence type="ECO:0000259" key="2">
    <source>
        <dbReference type="Pfam" id="PF13115"/>
    </source>
</evidence>
<feature type="domain" description="YtkA-like" evidence="2">
    <location>
        <begin position="40"/>
        <end position="125"/>
    </location>
</feature>
<dbReference type="InterPro" id="IPR032693">
    <property type="entry name" value="YtkA-like_dom"/>
</dbReference>
<dbReference type="Proteomes" id="UP000199048">
    <property type="component" value="Unassembled WGS sequence"/>
</dbReference>
<keyword evidence="1" id="KW-0732">Signal</keyword>
<gene>
    <name evidence="3" type="ORF">SAMN05192568_102314</name>
</gene>
<feature type="chain" id="PRO_5011705014" evidence="1">
    <location>
        <begin position="41"/>
        <end position="146"/>
    </location>
</feature>